<evidence type="ECO:0000313" key="2">
    <source>
        <dbReference type="EMBL" id="TYS12983.1"/>
    </source>
</evidence>
<proteinExistence type="predicted"/>
<dbReference type="InterPro" id="IPR001387">
    <property type="entry name" value="Cro/C1-type_HTH"/>
</dbReference>
<evidence type="ECO:0000259" key="1">
    <source>
        <dbReference type="PROSITE" id="PS50943"/>
    </source>
</evidence>
<dbReference type="Gene3D" id="1.10.260.40">
    <property type="entry name" value="lambda repressor-like DNA-binding domains"/>
    <property type="match status" value="1"/>
</dbReference>
<dbReference type="SMART" id="SM00530">
    <property type="entry name" value="HTH_XRE"/>
    <property type="match status" value="1"/>
</dbReference>
<organism evidence="2 3">
    <name type="scientific">Rossellomorea vietnamensis</name>
    <dbReference type="NCBI Taxonomy" id="218284"/>
    <lineage>
        <taxon>Bacteria</taxon>
        <taxon>Bacillati</taxon>
        <taxon>Bacillota</taxon>
        <taxon>Bacilli</taxon>
        <taxon>Bacillales</taxon>
        <taxon>Bacillaceae</taxon>
        <taxon>Rossellomorea</taxon>
    </lineage>
</organism>
<dbReference type="EMBL" id="VTEI01000026">
    <property type="protein sequence ID" value="TYS12983.1"/>
    <property type="molecule type" value="Genomic_DNA"/>
</dbReference>
<dbReference type="SUPFAM" id="SSF47413">
    <property type="entry name" value="lambda repressor-like DNA-binding domains"/>
    <property type="match status" value="1"/>
</dbReference>
<dbReference type="PROSITE" id="PS50943">
    <property type="entry name" value="HTH_CROC1"/>
    <property type="match status" value="1"/>
</dbReference>
<dbReference type="CDD" id="cd00093">
    <property type="entry name" value="HTH_XRE"/>
    <property type="match status" value="1"/>
</dbReference>
<protein>
    <submittedName>
        <fullName evidence="2">Helix-turn-helix transcriptional regulator</fullName>
    </submittedName>
</protein>
<name>A0A5D4NFE7_9BACI</name>
<dbReference type="RefSeq" id="WP_148942332.1">
    <property type="nucleotide sequence ID" value="NZ_VTEI01000026.1"/>
</dbReference>
<comment type="caution">
    <text evidence="2">The sequence shown here is derived from an EMBL/GenBank/DDBJ whole genome shotgun (WGS) entry which is preliminary data.</text>
</comment>
<accession>A0A5D4NFE7</accession>
<dbReference type="Proteomes" id="UP000322267">
    <property type="component" value="Unassembled WGS sequence"/>
</dbReference>
<feature type="domain" description="HTH cro/C1-type" evidence="1">
    <location>
        <begin position="37"/>
        <end position="86"/>
    </location>
</feature>
<dbReference type="GO" id="GO:0003677">
    <property type="term" value="F:DNA binding"/>
    <property type="evidence" value="ECO:0007669"/>
    <property type="project" value="InterPro"/>
</dbReference>
<dbReference type="AlphaFoldDB" id="A0A5D4NFE7"/>
<sequence>MVDKEHDISEFIEIPSEYKVINLPKQKISEAVRLGLKEKKLSLRKAADKVEGMSYPQISRITSGENYNIDTLLKILNILDLEIEIKKKTL</sequence>
<evidence type="ECO:0000313" key="3">
    <source>
        <dbReference type="Proteomes" id="UP000322267"/>
    </source>
</evidence>
<reference evidence="2 3" key="1">
    <citation type="submission" date="2019-08" db="EMBL/GenBank/DDBJ databases">
        <title>Bacillus genomes from the desert of Cuatro Cienegas, Coahuila.</title>
        <authorList>
            <person name="Olmedo-Alvarez G."/>
        </authorList>
    </citation>
    <scope>NUCLEOTIDE SEQUENCE [LARGE SCALE GENOMIC DNA]</scope>
    <source>
        <strain evidence="2 3">CH34_1T</strain>
    </source>
</reference>
<dbReference type="Pfam" id="PF01381">
    <property type="entry name" value="HTH_3"/>
    <property type="match status" value="1"/>
</dbReference>
<dbReference type="InterPro" id="IPR010982">
    <property type="entry name" value="Lambda_DNA-bd_dom_sf"/>
</dbReference>
<gene>
    <name evidence="2" type="ORF">FZC78_22630</name>
</gene>
<dbReference type="OrthoDB" id="2923662at2"/>